<organism evidence="1">
    <name type="scientific">Anguilla anguilla</name>
    <name type="common">European freshwater eel</name>
    <name type="synonym">Muraena anguilla</name>
    <dbReference type="NCBI Taxonomy" id="7936"/>
    <lineage>
        <taxon>Eukaryota</taxon>
        <taxon>Metazoa</taxon>
        <taxon>Chordata</taxon>
        <taxon>Craniata</taxon>
        <taxon>Vertebrata</taxon>
        <taxon>Euteleostomi</taxon>
        <taxon>Actinopterygii</taxon>
        <taxon>Neopterygii</taxon>
        <taxon>Teleostei</taxon>
        <taxon>Anguilliformes</taxon>
        <taxon>Anguillidae</taxon>
        <taxon>Anguilla</taxon>
    </lineage>
</organism>
<name>A0A0E9Q559_ANGAN</name>
<dbReference type="EMBL" id="GBXM01096905">
    <property type="protein sequence ID" value="JAH11672.1"/>
    <property type="molecule type" value="Transcribed_RNA"/>
</dbReference>
<accession>A0A0E9Q559</accession>
<proteinExistence type="predicted"/>
<protein>
    <submittedName>
        <fullName evidence="1">Uncharacterized protein</fullName>
    </submittedName>
</protein>
<reference evidence="1" key="1">
    <citation type="submission" date="2014-11" db="EMBL/GenBank/DDBJ databases">
        <authorList>
            <person name="Amaro Gonzalez C."/>
        </authorList>
    </citation>
    <scope>NUCLEOTIDE SEQUENCE</scope>
</reference>
<dbReference type="AlphaFoldDB" id="A0A0E9Q559"/>
<sequence>MVRIARRVLLFALPRTLKRFSGSPLWTG</sequence>
<dbReference type="EMBL" id="GBXM01096197">
    <property type="protein sequence ID" value="JAH12380.1"/>
    <property type="molecule type" value="Transcribed_RNA"/>
</dbReference>
<evidence type="ECO:0000313" key="1">
    <source>
        <dbReference type="EMBL" id="JAH11672.1"/>
    </source>
</evidence>
<reference evidence="1" key="2">
    <citation type="journal article" date="2015" name="Fish Shellfish Immunol.">
        <title>Early steps in the European eel (Anguilla anguilla)-Vibrio vulnificus interaction in the gills: Role of the RtxA13 toxin.</title>
        <authorList>
            <person name="Callol A."/>
            <person name="Pajuelo D."/>
            <person name="Ebbesson L."/>
            <person name="Teles M."/>
            <person name="MacKenzie S."/>
            <person name="Amaro C."/>
        </authorList>
    </citation>
    <scope>NUCLEOTIDE SEQUENCE</scope>
</reference>